<evidence type="ECO:0000256" key="6">
    <source>
        <dbReference type="ARBA" id="ARBA00023212"/>
    </source>
</evidence>
<dbReference type="PRINTS" id="PR00501">
    <property type="entry name" value="KELCHREPEAT"/>
</dbReference>
<dbReference type="Pfam" id="PF07707">
    <property type="entry name" value="BACK"/>
    <property type="match status" value="1"/>
</dbReference>
<dbReference type="Gene3D" id="3.30.710.10">
    <property type="entry name" value="Potassium Channel Kv1.1, Chain A"/>
    <property type="match status" value="1"/>
</dbReference>
<dbReference type="GeneID" id="100524840"/>
<dbReference type="SMART" id="SM00225">
    <property type="entry name" value="BTB"/>
    <property type="match status" value="1"/>
</dbReference>
<dbReference type="FunFam" id="2.120.10.80:FF:000086">
    <property type="entry name" value="Kelch-like protein 4 isoform 1"/>
    <property type="match status" value="1"/>
</dbReference>
<dbReference type="SMART" id="SM00612">
    <property type="entry name" value="Kelch"/>
    <property type="match status" value="6"/>
</dbReference>
<dbReference type="GO" id="GO:0036064">
    <property type="term" value="C:ciliary basal body"/>
    <property type="evidence" value="ECO:0007669"/>
    <property type="project" value="Ensembl"/>
</dbReference>
<feature type="domain" description="BTB" evidence="8">
    <location>
        <begin position="182"/>
        <end position="249"/>
    </location>
</feature>
<dbReference type="FunFam" id="2.120.10.80:FF:000063">
    <property type="entry name" value="Kelch-like protein 4 isoform 1"/>
    <property type="match status" value="1"/>
</dbReference>
<name>A0A5G2R3W3_PIG</name>
<dbReference type="SMART" id="SM00875">
    <property type="entry name" value="BACK"/>
    <property type="match status" value="1"/>
</dbReference>
<keyword evidence="4" id="KW-0677">Repeat</keyword>
<accession>A0A5G2R3W3</accession>
<dbReference type="InterPro" id="IPR015915">
    <property type="entry name" value="Kelch-typ_b-propeller"/>
</dbReference>
<dbReference type="GO" id="GO:0005737">
    <property type="term" value="C:cytoplasm"/>
    <property type="evidence" value="ECO:0007669"/>
    <property type="project" value="UniProtKB-ARBA"/>
</dbReference>
<dbReference type="Pfam" id="PF00651">
    <property type="entry name" value="BTB"/>
    <property type="match status" value="1"/>
</dbReference>
<evidence type="ECO:0000256" key="5">
    <source>
        <dbReference type="ARBA" id="ARBA00023203"/>
    </source>
</evidence>
<reference evidence="9" key="2">
    <citation type="journal article" date="2020" name="Gigascience">
        <title>An improved pig reference genome sequence to enable pig genetics and genomics research.</title>
        <authorList>
            <person name="Warr A."/>
            <person name="Affara N."/>
            <person name="Aken B."/>
            <person name="Beiki H."/>
            <person name="Bickhart D.M."/>
            <person name="Billis K."/>
            <person name="Chow W."/>
            <person name="Eory L."/>
            <person name="Finlayson H.A."/>
            <person name="Flicek P."/>
            <person name="Giron C.G."/>
            <person name="Griffin D.K."/>
            <person name="Hall R."/>
            <person name="Hannum G."/>
            <person name="Hourlier T."/>
            <person name="Howe K."/>
            <person name="Hume D.A."/>
            <person name="Izuogu O."/>
            <person name="Kim K."/>
            <person name="Koren S."/>
            <person name="Liu H."/>
            <person name="Manchanda N."/>
            <person name="Martin F.J."/>
            <person name="Nonneman D.J."/>
            <person name="O'Connor R.E."/>
            <person name="Phillippy A.M."/>
            <person name="Rohrer G.A."/>
            <person name="Rosen B.D."/>
            <person name="Rund L.A."/>
            <person name="Sargent C.A."/>
            <person name="Schook L.B."/>
            <person name="Schroeder S.G."/>
            <person name="Schwartz A.S."/>
            <person name="Skinner B.M."/>
            <person name="Talbot R."/>
            <person name="Tseng E."/>
            <person name="Tuggle C.K."/>
            <person name="Watson M."/>
            <person name="Smith T.P.L."/>
            <person name="Archibald A.L."/>
        </authorList>
    </citation>
    <scope>NUCLEOTIDE SEQUENCE [LARGE SCALE GENOMIC DNA]</scope>
    <source>
        <strain evidence="9">Duroc</strain>
    </source>
</reference>
<reference evidence="9" key="4">
    <citation type="submission" date="2025-09" db="UniProtKB">
        <authorList>
            <consortium name="Ensembl"/>
        </authorList>
    </citation>
    <scope>IDENTIFICATION</scope>
</reference>
<evidence type="ECO:0000313" key="10">
    <source>
        <dbReference type="Proteomes" id="UP000008227"/>
    </source>
</evidence>
<dbReference type="Gene3D" id="1.25.40.420">
    <property type="match status" value="1"/>
</dbReference>
<comment type="subcellular location">
    <subcellularLocation>
        <location evidence="1">Cytoplasm</location>
        <location evidence="1">Cytoskeleton</location>
    </subcellularLocation>
</comment>
<dbReference type="STRING" id="9823.ENSSSCP00000071898"/>
<evidence type="ECO:0000313" key="11">
    <source>
        <dbReference type="VGNC" id="VGNC:89532"/>
    </source>
</evidence>
<dbReference type="PANTHER" id="PTHR45632">
    <property type="entry name" value="LD33804P"/>
    <property type="match status" value="1"/>
</dbReference>
<dbReference type="SMR" id="A0A5G2R3W3"/>
<evidence type="ECO:0000256" key="2">
    <source>
        <dbReference type="ARBA" id="ARBA00022441"/>
    </source>
</evidence>
<evidence type="ECO:0000313" key="9">
    <source>
        <dbReference type="Ensembl" id="ENSSSCP00000071898.1"/>
    </source>
</evidence>
<dbReference type="Gene3D" id="2.120.10.80">
    <property type="entry name" value="Kelch-type beta propeller"/>
    <property type="match status" value="2"/>
</dbReference>
<dbReference type="Proteomes" id="UP000008227">
    <property type="component" value="Chromosome X"/>
</dbReference>
<organism evidence="9 10">
    <name type="scientific">Sus scrofa</name>
    <name type="common">Pig</name>
    <dbReference type="NCBI Taxonomy" id="9823"/>
    <lineage>
        <taxon>Eukaryota</taxon>
        <taxon>Metazoa</taxon>
        <taxon>Chordata</taxon>
        <taxon>Craniata</taxon>
        <taxon>Vertebrata</taxon>
        <taxon>Euteleostomi</taxon>
        <taxon>Mammalia</taxon>
        <taxon>Eutheria</taxon>
        <taxon>Laurasiatheria</taxon>
        <taxon>Artiodactyla</taxon>
        <taxon>Suina</taxon>
        <taxon>Suidae</taxon>
        <taxon>Sus</taxon>
    </lineage>
</organism>
<protein>
    <submittedName>
        <fullName evidence="9">Kelch like family member 4</fullName>
    </submittedName>
</protein>
<dbReference type="Bgee" id="ENSSSCG00000012467">
    <property type="expression patterns" value="Expressed in pons and 33 other cell types or tissues"/>
</dbReference>
<evidence type="ECO:0000256" key="1">
    <source>
        <dbReference type="ARBA" id="ARBA00004245"/>
    </source>
</evidence>
<dbReference type="RefSeq" id="XP_020935621.1">
    <property type="nucleotide sequence ID" value="XM_021079962.1"/>
</dbReference>
<dbReference type="GO" id="GO:0034451">
    <property type="term" value="C:centriolar satellite"/>
    <property type="evidence" value="ECO:0007669"/>
    <property type="project" value="Ensembl"/>
</dbReference>
<keyword evidence="10" id="KW-1185">Reference proteome</keyword>
<reference evidence="9" key="3">
    <citation type="submission" date="2025-08" db="UniProtKB">
        <authorList>
            <consortium name="Ensembl"/>
        </authorList>
    </citation>
    <scope>IDENTIFICATION</scope>
</reference>
<dbReference type="PANTHER" id="PTHR45632:SF17">
    <property type="entry name" value="KELCH-LIKE PROTEIN 31"/>
    <property type="match status" value="1"/>
</dbReference>
<dbReference type="FunFam" id="3.30.710.10:FF:000027">
    <property type="entry name" value="Kelch-like protein 4 isoform 1"/>
    <property type="match status" value="1"/>
</dbReference>
<dbReference type="PROSITE" id="PS50097">
    <property type="entry name" value="BTB"/>
    <property type="match status" value="1"/>
</dbReference>
<dbReference type="InterPro" id="IPR011705">
    <property type="entry name" value="BACK"/>
</dbReference>
<dbReference type="FunFam" id="1.25.40.420:FF:000001">
    <property type="entry name" value="Kelch-like family member 12"/>
    <property type="match status" value="1"/>
</dbReference>
<evidence type="ECO:0000256" key="4">
    <source>
        <dbReference type="ARBA" id="ARBA00022737"/>
    </source>
</evidence>
<dbReference type="InterPro" id="IPR056737">
    <property type="entry name" value="Beta-prop_ATRN-MKLN-like"/>
</dbReference>
<dbReference type="Pfam" id="PF24981">
    <property type="entry name" value="Beta-prop_ATRN-LZTR1"/>
    <property type="match status" value="1"/>
</dbReference>
<keyword evidence="5" id="KW-0009">Actin-binding</keyword>
<dbReference type="InterPro" id="IPR000210">
    <property type="entry name" value="BTB/POZ_dom"/>
</dbReference>
<dbReference type="InterPro" id="IPR006652">
    <property type="entry name" value="Kelch_1"/>
</dbReference>
<dbReference type="GeneTree" id="ENSGT00940000159818"/>
<proteinExistence type="predicted"/>
<dbReference type="CDD" id="cd18510">
    <property type="entry name" value="BACK_KLHL4"/>
    <property type="match status" value="1"/>
</dbReference>
<dbReference type="VGNC" id="VGNC:89532">
    <property type="gene designation" value="KLHL4"/>
</dbReference>
<keyword evidence="2" id="KW-0880">Kelch repeat</keyword>
<dbReference type="SUPFAM" id="SSF117281">
    <property type="entry name" value="Kelch motif"/>
    <property type="match status" value="1"/>
</dbReference>
<dbReference type="InParanoid" id="A0A5G2R3W3"/>
<keyword evidence="3" id="KW-0963">Cytoplasm</keyword>
<dbReference type="Ensembl" id="ENSSSCT00000088368.2">
    <property type="protein sequence ID" value="ENSSSCP00000071898.1"/>
    <property type="gene ID" value="ENSSSCG00000012467.5"/>
</dbReference>
<evidence type="ECO:0000256" key="3">
    <source>
        <dbReference type="ARBA" id="ARBA00022490"/>
    </source>
</evidence>
<evidence type="ECO:0000259" key="8">
    <source>
        <dbReference type="PROSITE" id="PS50097"/>
    </source>
</evidence>
<dbReference type="ExpressionAtlas" id="A0A5G2R3W3">
    <property type="expression patterns" value="baseline and differential"/>
</dbReference>
<dbReference type="AlphaFoldDB" id="A0A5G2R3W3"/>
<dbReference type="GO" id="GO:0003779">
    <property type="term" value="F:actin binding"/>
    <property type="evidence" value="ECO:0007669"/>
    <property type="project" value="UniProtKB-KW"/>
</dbReference>
<gene>
    <name evidence="9 11" type="primary">KLHL4</name>
</gene>
<dbReference type="OrthoDB" id="45365at2759"/>
<keyword evidence="6" id="KW-0206">Cytoskeleton</keyword>
<sequence>MSVSGKKEFDVKQILRLRWRWFSHPSQGSPNTGNCLQQEGYEHRGTPVQGRLKSHPRDRNGLKKSNSPVHHSILAPVPGPAPAHQRALQNWHPQNLIEHLQANEDTPKAVPEENLFKKSCEKHSQDLEMMADDNTEDSTARLDTQHPKEMNVSRSEEQFHAVNHAEQTLHKMENYLKDKQLCDVLLIAGHLRIPAHRLVLSAVSDYFAAMFTNDVLEAKQEEVKMEGIDPNALNSLVQYAYTGVLQLKEDTIENLLAAACLLQLTQVVEVCSNFLIKQLHPSNCLGIRSFGDAQGCTELLSVAHKYTMEHFIEVIKNQEFLLLPANEISKLLCSDDINVPDEETIFHALMQWVGHDAQARQQDLAMLLSYIRLPLLPPQLLADLENSSMFTGDLECQKLLMEAMKYHLLPERRPMMQSPRTKPRKSTVGALYAVGGMDAMKGTTTIEKYDLRTNSWLHIGTMSGRRLQFGVAVIDNKLYVVGGRDGLKTLNTVECFNPVGKIWTVMPPMSTHRHGLGVATLEGPMYAVGGHDGWSYLNTVERWDPEGRQWNYVASMSTPRSTVGVVALNNKLYAIGGRDGSSCLRSMEYFDPHTNKWSLCAPMSKRRGGVGVATYNGFLYVVGGHDAPASNHCSRLSDCVERYDPKNDSWSTVAPLSVPRDAVAVCPLGDKLYVVGGYDGHTYLNTVESYDAQKDEWKEGIQKLLNTFSTAKELKETLGH</sequence>
<dbReference type="InterPro" id="IPR011333">
    <property type="entry name" value="SKP1/BTB/POZ_sf"/>
</dbReference>
<dbReference type="CTD" id="56062"/>
<feature type="region of interest" description="Disordered" evidence="7">
    <location>
        <begin position="46"/>
        <end position="70"/>
    </location>
</feature>
<reference evidence="10" key="1">
    <citation type="submission" date="2009-11" db="EMBL/GenBank/DDBJ databases">
        <authorList>
            <consortium name="Porcine genome sequencing project"/>
        </authorList>
    </citation>
    <scope>NUCLEOTIDE SEQUENCE [LARGE SCALE GENOMIC DNA]</scope>
    <source>
        <strain evidence="10">Duroc</strain>
    </source>
</reference>
<dbReference type="SUPFAM" id="SSF54695">
    <property type="entry name" value="POZ domain"/>
    <property type="match status" value="1"/>
</dbReference>
<evidence type="ECO:0000256" key="7">
    <source>
        <dbReference type="SAM" id="MobiDB-lite"/>
    </source>
</evidence>